<dbReference type="InterPro" id="IPR002017">
    <property type="entry name" value="Spectrin_repeat"/>
</dbReference>
<keyword evidence="4" id="KW-1185">Reference proteome</keyword>
<keyword evidence="1" id="KW-0677">Repeat</keyword>
<dbReference type="FunFam" id="1.20.58.60:FF:000075">
    <property type="entry name" value="utrophin isoform X1"/>
    <property type="match status" value="1"/>
</dbReference>
<dbReference type="SUPFAM" id="SSF46966">
    <property type="entry name" value="Spectrin repeat"/>
    <property type="match status" value="1"/>
</dbReference>
<accession>A0AAV4ERV8</accession>
<dbReference type="Pfam" id="PF00435">
    <property type="entry name" value="Spectrin"/>
    <property type="match status" value="1"/>
</dbReference>
<dbReference type="SMART" id="SM00150">
    <property type="entry name" value="SPEC"/>
    <property type="match status" value="1"/>
</dbReference>
<dbReference type="Proteomes" id="UP000762676">
    <property type="component" value="Unassembled WGS sequence"/>
</dbReference>
<sequence>MSMSSSESRHSAMSTVSVELLSYQDSLENVLTWLLEAEEVLDKQLPVAQDVTKVKEQFNQHEEFMVELTRHQDSIGGCLKEGNDLLTDGKVTAEEEKEIRTQMSLLNNRWEELRVKALDRQSRWDDDDVIGNDDDGGDDSDDDDDDEDDDETIFIAESIIAKLPLKKTKMPNKISCKEIRNKTQVSDIAQYIAKQKWKWAGHVARLQDNRWTLRVTEWQPRNGKRSRGRQARRWRGDIVRTMGNTWTREAKDKEEWRHGAEGLILQWMDGA</sequence>
<feature type="region of interest" description="Disordered" evidence="2">
    <location>
        <begin position="125"/>
        <end position="149"/>
    </location>
</feature>
<dbReference type="CDD" id="cd00176">
    <property type="entry name" value="SPEC"/>
    <property type="match status" value="1"/>
</dbReference>
<evidence type="ECO:0000313" key="3">
    <source>
        <dbReference type="EMBL" id="GFR63481.1"/>
    </source>
</evidence>
<evidence type="ECO:0000256" key="2">
    <source>
        <dbReference type="SAM" id="MobiDB-lite"/>
    </source>
</evidence>
<dbReference type="PANTHER" id="PTHR11915">
    <property type="entry name" value="SPECTRIN/FILAMIN RELATED CYTOSKELETAL PROTEIN"/>
    <property type="match status" value="1"/>
</dbReference>
<name>A0AAV4ERV8_9GAST</name>
<proteinExistence type="predicted"/>
<evidence type="ECO:0000256" key="1">
    <source>
        <dbReference type="ARBA" id="ARBA00022737"/>
    </source>
</evidence>
<dbReference type="InterPro" id="IPR018159">
    <property type="entry name" value="Spectrin/alpha-actinin"/>
</dbReference>
<dbReference type="EMBL" id="BMAT01000295">
    <property type="protein sequence ID" value="GFR63481.1"/>
    <property type="molecule type" value="Genomic_DNA"/>
</dbReference>
<comment type="caution">
    <text evidence="3">The sequence shown here is derived from an EMBL/GenBank/DDBJ whole genome shotgun (WGS) entry which is preliminary data.</text>
</comment>
<dbReference type="Gene3D" id="1.20.58.60">
    <property type="match status" value="1"/>
</dbReference>
<protein>
    <submittedName>
        <fullName evidence="3">Dystrophin</fullName>
    </submittedName>
</protein>
<evidence type="ECO:0000313" key="4">
    <source>
        <dbReference type="Proteomes" id="UP000762676"/>
    </source>
</evidence>
<gene>
    <name evidence="3" type="ORF">ElyMa_000157300</name>
</gene>
<dbReference type="AlphaFoldDB" id="A0AAV4ERV8"/>
<reference evidence="3 4" key="1">
    <citation type="journal article" date="2021" name="Elife">
        <title>Chloroplast acquisition without the gene transfer in kleptoplastic sea slugs, Plakobranchus ocellatus.</title>
        <authorList>
            <person name="Maeda T."/>
            <person name="Takahashi S."/>
            <person name="Yoshida T."/>
            <person name="Shimamura S."/>
            <person name="Takaki Y."/>
            <person name="Nagai Y."/>
            <person name="Toyoda A."/>
            <person name="Suzuki Y."/>
            <person name="Arimoto A."/>
            <person name="Ishii H."/>
            <person name="Satoh N."/>
            <person name="Nishiyama T."/>
            <person name="Hasebe M."/>
            <person name="Maruyama T."/>
            <person name="Minagawa J."/>
            <person name="Obokata J."/>
            <person name="Shigenobu S."/>
        </authorList>
    </citation>
    <scope>NUCLEOTIDE SEQUENCE [LARGE SCALE GENOMIC DNA]</scope>
</reference>
<organism evidence="3 4">
    <name type="scientific">Elysia marginata</name>
    <dbReference type="NCBI Taxonomy" id="1093978"/>
    <lineage>
        <taxon>Eukaryota</taxon>
        <taxon>Metazoa</taxon>
        <taxon>Spiralia</taxon>
        <taxon>Lophotrochozoa</taxon>
        <taxon>Mollusca</taxon>
        <taxon>Gastropoda</taxon>
        <taxon>Heterobranchia</taxon>
        <taxon>Euthyneura</taxon>
        <taxon>Panpulmonata</taxon>
        <taxon>Sacoglossa</taxon>
        <taxon>Placobranchoidea</taxon>
        <taxon>Plakobranchidae</taxon>
        <taxon>Elysia</taxon>
    </lineage>
</organism>